<dbReference type="AlphaFoldDB" id="A0A315W3T5"/>
<feature type="region of interest" description="Disordered" evidence="1">
    <location>
        <begin position="346"/>
        <end position="377"/>
    </location>
</feature>
<dbReference type="Gene3D" id="1.20.1270.60">
    <property type="entry name" value="Arfaptin homology (AH) domain/BAR domain"/>
    <property type="match status" value="1"/>
</dbReference>
<feature type="region of interest" description="Disordered" evidence="1">
    <location>
        <begin position="439"/>
        <end position="458"/>
    </location>
</feature>
<evidence type="ECO:0000259" key="2">
    <source>
        <dbReference type="PROSITE" id="PS51021"/>
    </source>
</evidence>
<dbReference type="Pfam" id="PF03114">
    <property type="entry name" value="BAR"/>
    <property type="match status" value="1"/>
</dbReference>
<dbReference type="EMBL" id="NHOQ01000541">
    <property type="protein sequence ID" value="PWA29510.1"/>
    <property type="molecule type" value="Genomic_DNA"/>
</dbReference>
<sequence>MDLTRLAVDAGQFINRAVQYTGESLGQGDKTELDPGLEELLAQADATKTWTDSIISQTEVLLQPSLGARLEDRLYEHLEWSAPPRPRAHELLGDQMTQAGLEIGSNTPYGTALIRCGEAQKQLGEAERKFAECTNIHFLTPLKSFTEGEYRAIQNERKMLVNKRLDLDIAKTRLRKAHEADREARDLNANPLDDDYLSHVSYMFSFLRVKWLKIWAQEISQAEMELRICQSLFDRQSEVTRQALEGISDTHINHMRSLTDFVDGQASFFAQGNQHAQELQRQMSRIPAVFCSNNWQSAVNNEPPISSHVADEPVGLDQVAAVPKVAGQLPDFDQDSWTLAINPKTETDLSSSDHTNNNNNNNSAISTPGQPSGHQPAVKNQLFTDQTFDLVFTSSQSDELPSPSRTNQGTNNLPSAVRDSTWTFNATFTNGATSFTTAVASPPPQGSTIQNETQTGDQVATDVTASTDVVPDSQIANETHEQPAANGKDRQRQRAQSSWIFQRVMMLQREHIIDTCATQEDQSDTKVFSQNAIWDPKTDELM</sequence>
<evidence type="ECO:0000313" key="4">
    <source>
        <dbReference type="Proteomes" id="UP000250572"/>
    </source>
</evidence>
<keyword evidence="4" id="KW-1185">Reference proteome</keyword>
<feature type="domain" description="BAR" evidence="2">
    <location>
        <begin position="22"/>
        <end position="292"/>
    </location>
</feature>
<evidence type="ECO:0000256" key="1">
    <source>
        <dbReference type="SAM" id="MobiDB-lite"/>
    </source>
</evidence>
<feature type="region of interest" description="Disordered" evidence="1">
    <location>
        <begin position="470"/>
        <end position="495"/>
    </location>
</feature>
<proteinExistence type="predicted"/>
<comment type="caution">
    <text evidence="3">The sequence shown here is derived from an EMBL/GenBank/DDBJ whole genome shotgun (WGS) entry which is preliminary data.</text>
</comment>
<organism evidence="3 4">
    <name type="scientific">Gambusia affinis</name>
    <name type="common">Western mosquitofish</name>
    <name type="synonym">Heterandria affinis</name>
    <dbReference type="NCBI Taxonomy" id="33528"/>
    <lineage>
        <taxon>Eukaryota</taxon>
        <taxon>Metazoa</taxon>
        <taxon>Chordata</taxon>
        <taxon>Craniata</taxon>
        <taxon>Vertebrata</taxon>
        <taxon>Euteleostomi</taxon>
        <taxon>Actinopterygii</taxon>
        <taxon>Neopterygii</taxon>
        <taxon>Teleostei</taxon>
        <taxon>Neoteleostei</taxon>
        <taxon>Acanthomorphata</taxon>
        <taxon>Ovalentaria</taxon>
        <taxon>Atherinomorphae</taxon>
        <taxon>Cyprinodontiformes</taxon>
        <taxon>Poeciliidae</taxon>
        <taxon>Poeciliinae</taxon>
        <taxon>Gambusia</taxon>
    </lineage>
</organism>
<feature type="region of interest" description="Disordered" evidence="1">
    <location>
        <begin position="395"/>
        <end position="417"/>
    </location>
</feature>
<dbReference type="SMART" id="SM00721">
    <property type="entry name" value="BAR"/>
    <property type="match status" value="1"/>
</dbReference>
<feature type="compositionally biased region" description="Polar residues" evidence="1">
    <location>
        <begin position="363"/>
        <end position="373"/>
    </location>
</feature>
<dbReference type="InterPro" id="IPR027267">
    <property type="entry name" value="AH/BAR_dom_sf"/>
</dbReference>
<protein>
    <recommendedName>
        <fullName evidence="2">BAR domain-containing protein</fullName>
    </recommendedName>
</protein>
<dbReference type="PROSITE" id="PS51021">
    <property type="entry name" value="BAR"/>
    <property type="match status" value="1"/>
</dbReference>
<evidence type="ECO:0000313" key="3">
    <source>
        <dbReference type="EMBL" id="PWA29510.1"/>
    </source>
</evidence>
<gene>
    <name evidence="3" type="ORF">CCH79_00008030</name>
</gene>
<dbReference type="Proteomes" id="UP000250572">
    <property type="component" value="Unassembled WGS sequence"/>
</dbReference>
<name>A0A315W3T5_GAMAF</name>
<dbReference type="GO" id="GO:0005737">
    <property type="term" value="C:cytoplasm"/>
    <property type="evidence" value="ECO:0007669"/>
    <property type="project" value="InterPro"/>
</dbReference>
<reference evidence="3 4" key="1">
    <citation type="journal article" date="2018" name="G3 (Bethesda)">
        <title>A High-Quality Reference Genome for the Invasive Mosquitofish Gambusia affinis Using a Chicago Library.</title>
        <authorList>
            <person name="Hoffberg S.L."/>
            <person name="Troendle N.J."/>
            <person name="Glenn T.C."/>
            <person name="Mahmud O."/>
            <person name="Louha S."/>
            <person name="Chalopin D."/>
            <person name="Bennetzen J.L."/>
            <person name="Mauricio R."/>
        </authorList>
    </citation>
    <scope>NUCLEOTIDE SEQUENCE [LARGE SCALE GENOMIC DNA]</scope>
    <source>
        <strain evidence="3">NE01/NJP1002.9</strain>
        <tissue evidence="3">Muscle</tissue>
    </source>
</reference>
<feature type="compositionally biased region" description="Polar residues" evidence="1">
    <location>
        <begin position="446"/>
        <end position="458"/>
    </location>
</feature>
<dbReference type="SUPFAM" id="SSF103657">
    <property type="entry name" value="BAR/IMD domain-like"/>
    <property type="match status" value="1"/>
</dbReference>
<accession>A0A315W3T5</accession>
<dbReference type="InterPro" id="IPR004148">
    <property type="entry name" value="BAR_dom"/>
</dbReference>
<dbReference type="STRING" id="33528.ENSGAFP00000027871"/>